<organism evidence="1 2">
    <name type="scientific">Danaus chrysippus</name>
    <name type="common">African queen</name>
    <dbReference type="NCBI Taxonomy" id="151541"/>
    <lineage>
        <taxon>Eukaryota</taxon>
        <taxon>Metazoa</taxon>
        <taxon>Ecdysozoa</taxon>
        <taxon>Arthropoda</taxon>
        <taxon>Hexapoda</taxon>
        <taxon>Insecta</taxon>
        <taxon>Pterygota</taxon>
        <taxon>Neoptera</taxon>
        <taxon>Endopterygota</taxon>
        <taxon>Lepidoptera</taxon>
        <taxon>Glossata</taxon>
        <taxon>Ditrysia</taxon>
        <taxon>Papilionoidea</taxon>
        <taxon>Nymphalidae</taxon>
        <taxon>Danainae</taxon>
        <taxon>Danaini</taxon>
        <taxon>Danaina</taxon>
        <taxon>Danaus</taxon>
        <taxon>Anosia</taxon>
    </lineage>
</organism>
<reference evidence="1" key="1">
    <citation type="submission" date="2021-09" db="EMBL/GenBank/DDBJ databases">
        <authorList>
            <person name="Martin H S."/>
        </authorList>
    </citation>
    <scope>NUCLEOTIDE SEQUENCE</scope>
</reference>
<proteinExistence type="predicted"/>
<evidence type="ECO:0000313" key="1">
    <source>
        <dbReference type="EMBL" id="CAG9568682.1"/>
    </source>
</evidence>
<dbReference type="AlphaFoldDB" id="A0A8J2R032"/>
<dbReference type="Proteomes" id="UP000789524">
    <property type="component" value="Unassembled WGS sequence"/>
</dbReference>
<protein>
    <submittedName>
        <fullName evidence="1">(African queen) hypothetical protein</fullName>
    </submittedName>
</protein>
<dbReference type="EMBL" id="CAKASE010000061">
    <property type="protein sequence ID" value="CAG9568682.1"/>
    <property type="molecule type" value="Genomic_DNA"/>
</dbReference>
<comment type="caution">
    <text evidence="1">The sequence shown here is derived from an EMBL/GenBank/DDBJ whole genome shotgun (WGS) entry which is preliminary data.</text>
</comment>
<sequence>MGYTVANSKKIYGEIKQADPALWRRSEDIVVNAPNNEVISAVYVTDLRDNKDGEAVILTGGIGAKSVTIELKSPSILRGYKFEVEVFTENPNLRFQSKGYSAPLYDGQYARKF</sequence>
<gene>
    <name evidence="1" type="ORF">DCHRY22_LOCUS8525</name>
</gene>
<keyword evidence="2" id="KW-1185">Reference proteome</keyword>
<dbReference type="OrthoDB" id="7230779at2759"/>
<dbReference type="InterPro" id="IPR031734">
    <property type="entry name" value="MBF2"/>
</dbReference>
<accession>A0A8J2R032</accession>
<dbReference type="Pfam" id="PF15868">
    <property type="entry name" value="MBF2"/>
    <property type="match status" value="1"/>
</dbReference>
<name>A0A8J2R032_9NEOP</name>
<evidence type="ECO:0000313" key="2">
    <source>
        <dbReference type="Proteomes" id="UP000789524"/>
    </source>
</evidence>